<dbReference type="EMBL" id="JARKIF010000005">
    <property type="protein sequence ID" value="KAJ7639573.1"/>
    <property type="molecule type" value="Genomic_DNA"/>
</dbReference>
<proteinExistence type="predicted"/>
<keyword evidence="2" id="KW-1185">Reference proteome</keyword>
<sequence length="56" mass="6405">PVLSLPKEITTDIFLRCLPDTVGTHPNDRRFPLLPLYVCRAWRDVALSTPTLWVSL</sequence>
<dbReference type="AlphaFoldDB" id="A0AAD7FUL3"/>
<dbReference type="Proteomes" id="UP001221142">
    <property type="component" value="Unassembled WGS sequence"/>
</dbReference>
<evidence type="ECO:0008006" key="3">
    <source>
        <dbReference type="Google" id="ProtNLM"/>
    </source>
</evidence>
<protein>
    <recommendedName>
        <fullName evidence="3">F-box domain-containing protein</fullName>
    </recommendedName>
</protein>
<name>A0AAD7FUL3_9AGAR</name>
<feature type="non-terminal residue" evidence="1">
    <location>
        <position position="1"/>
    </location>
</feature>
<comment type="caution">
    <text evidence="1">The sequence shown here is derived from an EMBL/GenBank/DDBJ whole genome shotgun (WGS) entry which is preliminary data.</text>
</comment>
<gene>
    <name evidence="1" type="ORF">FB45DRAFT_705224</name>
</gene>
<organism evidence="1 2">
    <name type="scientific">Roridomyces roridus</name>
    <dbReference type="NCBI Taxonomy" id="1738132"/>
    <lineage>
        <taxon>Eukaryota</taxon>
        <taxon>Fungi</taxon>
        <taxon>Dikarya</taxon>
        <taxon>Basidiomycota</taxon>
        <taxon>Agaricomycotina</taxon>
        <taxon>Agaricomycetes</taxon>
        <taxon>Agaricomycetidae</taxon>
        <taxon>Agaricales</taxon>
        <taxon>Marasmiineae</taxon>
        <taxon>Mycenaceae</taxon>
        <taxon>Roridomyces</taxon>
    </lineage>
</organism>
<feature type="non-terminal residue" evidence="1">
    <location>
        <position position="56"/>
    </location>
</feature>
<accession>A0AAD7FUL3</accession>
<evidence type="ECO:0000313" key="2">
    <source>
        <dbReference type="Proteomes" id="UP001221142"/>
    </source>
</evidence>
<evidence type="ECO:0000313" key="1">
    <source>
        <dbReference type="EMBL" id="KAJ7639573.1"/>
    </source>
</evidence>
<reference evidence="1" key="1">
    <citation type="submission" date="2023-03" db="EMBL/GenBank/DDBJ databases">
        <title>Massive genome expansion in bonnet fungi (Mycena s.s.) driven by repeated elements and novel gene families across ecological guilds.</title>
        <authorList>
            <consortium name="Lawrence Berkeley National Laboratory"/>
            <person name="Harder C.B."/>
            <person name="Miyauchi S."/>
            <person name="Viragh M."/>
            <person name="Kuo A."/>
            <person name="Thoen E."/>
            <person name="Andreopoulos B."/>
            <person name="Lu D."/>
            <person name="Skrede I."/>
            <person name="Drula E."/>
            <person name="Henrissat B."/>
            <person name="Morin E."/>
            <person name="Kohler A."/>
            <person name="Barry K."/>
            <person name="LaButti K."/>
            <person name="Morin E."/>
            <person name="Salamov A."/>
            <person name="Lipzen A."/>
            <person name="Mereny Z."/>
            <person name="Hegedus B."/>
            <person name="Baldrian P."/>
            <person name="Stursova M."/>
            <person name="Weitz H."/>
            <person name="Taylor A."/>
            <person name="Grigoriev I.V."/>
            <person name="Nagy L.G."/>
            <person name="Martin F."/>
            <person name="Kauserud H."/>
        </authorList>
    </citation>
    <scope>NUCLEOTIDE SEQUENCE</scope>
    <source>
        <strain evidence="1">9284</strain>
    </source>
</reference>